<name>A0A151ZA84_TIELA</name>
<sequence length="479" mass="55592">MFLPDIIIKQIIGYFINYKYFSFKYKLSLGTINRSIFQFISKHVKALNIAGSLKEKEFKSLVTHINSPYCIIKSWDSLLYNFKSHTDVGSVDCINQLKWLCKSVTTVNLNVTPLLFAVSFNQSIFPNLKDLTINITCQLTIQPNLFPRLSRLSISLESYKMLSDFISILHCIRDTLEHLHITLYSTNSVIQYSSYLELVEELSKLNRNQLKHFTLNTTVAEICQFIRSFPMEILNNQIESLTELNITNPNNQYQFIFNEETYKFFEYNTKLVSTSLNFDSPVLLIKFLKLINNKPHLLSLNIDLTVGILPGTETSKQIWPELIYVRSLTYKSNSASEIDKFYAKKQNSLRSLDIQHPTICRGPHKIVNFNSFISSNTSIETFKLQIIDWQDSHNILSIFSKNNTITELNITINITISLKIKLDSISVQFLSITRYKSSHAMEILNPFTYNYTSGLTDYYYRPPIEKKNASLLNKLFKRH</sequence>
<protein>
    <recommendedName>
        <fullName evidence="3">F-box domain-containing protein</fullName>
    </recommendedName>
</protein>
<organism evidence="1 2">
    <name type="scientific">Tieghemostelium lacteum</name>
    <name type="common">Slime mold</name>
    <name type="synonym">Dictyostelium lacteum</name>
    <dbReference type="NCBI Taxonomy" id="361077"/>
    <lineage>
        <taxon>Eukaryota</taxon>
        <taxon>Amoebozoa</taxon>
        <taxon>Evosea</taxon>
        <taxon>Eumycetozoa</taxon>
        <taxon>Dictyostelia</taxon>
        <taxon>Dictyosteliales</taxon>
        <taxon>Raperosteliaceae</taxon>
        <taxon>Tieghemostelium</taxon>
    </lineage>
</organism>
<dbReference type="InParanoid" id="A0A151ZA84"/>
<dbReference type="AlphaFoldDB" id="A0A151ZA84"/>
<dbReference type="Proteomes" id="UP000076078">
    <property type="component" value="Unassembled WGS sequence"/>
</dbReference>
<accession>A0A151ZA84</accession>
<evidence type="ECO:0000313" key="1">
    <source>
        <dbReference type="EMBL" id="KYQ90857.1"/>
    </source>
</evidence>
<comment type="caution">
    <text evidence="1">The sequence shown here is derived from an EMBL/GenBank/DDBJ whole genome shotgun (WGS) entry which is preliminary data.</text>
</comment>
<keyword evidence="2" id="KW-1185">Reference proteome</keyword>
<gene>
    <name evidence="1" type="ORF">DLAC_07727</name>
</gene>
<dbReference type="EMBL" id="LODT01000035">
    <property type="protein sequence ID" value="KYQ90857.1"/>
    <property type="molecule type" value="Genomic_DNA"/>
</dbReference>
<evidence type="ECO:0008006" key="3">
    <source>
        <dbReference type="Google" id="ProtNLM"/>
    </source>
</evidence>
<proteinExistence type="predicted"/>
<reference evidence="1 2" key="1">
    <citation type="submission" date="2015-12" db="EMBL/GenBank/DDBJ databases">
        <title>Dictyostelia acquired genes for synthesis and detection of signals that induce cell-type specialization by lateral gene transfer from prokaryotes.</title>
        <authorList>
            <person name="Gloeckner G."/>
            <person name="Schaap P."/>
        </authorList>
    </citation>
    <scope>NUCLEOTIDE SEQUENCE [LARGE SCALE GENOMIC DNA]</scope>
    <source>
        <strain evidence="1 2">TK</strain>
    </source>
</reference>
<evidence type="ECO:0000313" key="2">
    <source>
        <dbReference type="Proteomes" id="UP000076078"/>
    </source>
</evidence>